<evidence type="ECO:0000313" key="3">
    <source>
        <dbReference type="EMBL" id="KAH3860592.1"/>
    </source>
</evidence>
<dbReference type="Proteomes" id="UP000828390">
    <property type="component" value="Unassembled WGS sequence"/>
</dbReference>
<evidence type="ECO:0000313" key="2">
    <source>
        <dbReference type="EMBL" id="KAH3860546.1"/>
    </source>
</evidence>
<dbReference type="EMBL" id="JAIWYP010000002">
    <property type="protein sequence ID" value="KAH3860546.1"/>
    <property type="molecule type" value="Genomic_DNA"/>
</dbReference>
<protein>
    <submittedName>
        <fullName evidence="3">Uncharacterized protein</fullName>
    </submittedName>
</protein>
<proteinExistence type="predicted"/>
<comment type="caution">
    <text evidence="3">The sequence shown here is derived from an EMBL/GenBank/DDBJ whole genome shotgun (WGS) entry which is preliminary data.</text>
</comment>
<dbReference type="EMBL" id="JAIWYP010000002">
    <property type="protein sequence ID" value="KAH3860592.1"/>
    <property type="molecule type" value="Genomic_DNA"/>
</dbReference>
<keyword evidence="1" id="KW-0732">Signal</keyword>
<dbReference type="AlphaFoldDB" id="A0A9D4LN27"/>
<evidence type="ECO:0000313" key="4">
    <source>
        <dbReference type="Proteomes" id="UP000828390"/>
    </source>
</evidence>
<gene>
    <name evidence="2" type="ORF">DPMN_023447</name>
    <name evidence="3" type="ORF">DPMN_023501</name>
</gene>
<reference evidence="3" key="1">
    <citation type="journal article" date="2019" name="bioRxiv">
        <title>The Genome of the Zebra Mussel, Dreissena polymorpha: A Resource for Invasive Species Research.</title>
        <authorList>
            <person name="McCartney M.A."/>
            <person name="Auch B."/>
            <person name="Kono T."/>
            <person name="Mallez S."/>
            <person name="Zhang Y."/>
            <person name="Obille A."/>
            <person name="Becker A."/>
            <person name="Abrahante J.E."/>
            <person name="Garbe J."/>
            <person name="Badalamenti J.P."/>
            <person name="Herman A."/>
            <person name="Mangelson H."/>
            <person name="Liachko I."/>
            <person name="Sullivan S."/>
            <person name="Sone E.D."/>
            <person name="Koren S."/>
            <person name="Silverstein K.A.T."/>
            <person name="Beckman K.B."/>
            <person name="Gohl D.M."/>
        </authorList>
    </citation>
    <scope>NUCLEOTIDE SEQUENCE</scope>
    <source>
        <strain evidence="3">Duluth1</strain>
        <tissue evidence="3">Whole animal</tissue>
    </source>
</reference>
<organism evidence="3 4">
    <name type="scientific">Dreissena polymorpha</name>
    <name type="common">Zebra mussel</name>
    <name type="synonym">Mytilus polymorpha</name>
    <dbReference type="NCBI Taxonomy" id="45954"/>
    <lineage>
        <taxon>Eukaryota</taxon>
        <taxon>Metazoa</taxon>
        <taxon>Spiralia</taxon>
        <taxon>Lophotrochozoa</taxon>
        <taxon>Mollusca</taxon>
        <taxon>Bivalvia</taxon>
        <taxon>Autobranchia</taxon>
        <taxon>Heteroconchia</taxon>
        <taxon>Euheterodonta</taxon>
        <taxon>Imparidentia</taxon>
        <taxon>Neoheterodontei</taxon>
        <taxon>Myida</taxon>
        <taxon>Dreissenoidea</taxon>
        <taxon>Dreissenidae</taxon>
        <taxon>Dreissena</taxon>
    </lineage>
</organism>
<evidence type="ECO:0000256" key="1">
    <source>
        <dbReference type="SAM" id="SignalP"/>
    </source>
</evidence>
<name>A0A9D4LN27_DREPO</name>
<keyword evidence="4" id="KW-1185">Reference proteome</keyword>
<reference evidence="3" key="2">
    <citation type="submission" date="2020-11" db="EMBL/GenBank/DDBJ databases">
        <authorList>
            <person name="McCartney M.A."/>
            <person name="Auch B."/>
            <person name="Kono T."/>
            <person name="Mallez S."/>
            <person name="Becker A."/>
            <person name="Gohl D.M."/>
            <person name="Silverstein K.A.T."/>
            <person name="Koren S."/>
            <person name="Bechman K.B."/>
            <person name="Herman A."/>
            <person name="Abrahante J.E."/>
            <person name="Garbe J."/>
        </authorList>
    </citation>
    <scope>NUCLEOTIDE SEQUENCE</scope>
    <source>
        <strain evidence="3">Duluth1</strain>
        <tissue evidence="3">Whole animal</tissue>
    </source>
</reference>
<sequence>MLSTRTILVCVVLVSVMLYAEGRMCQMDPATMSCTDVVPRGGPNKGVSMCSKIGKQCQLKIRRKSIQCMCGGEPDGHPLH</sequence>
<accession>A0A9D4LN27</accession>
<feature type="chain" id="PRO_5040045506" evidence="1">
    <location>
        <begin position="23"/>
        <end position="80"/>
    </location>
</feature>
<feature type="signal peptide" evidence="1">
    <location>
        <begin position="1"/>
        <end position="22"/>
    </location>
</feature>